<dbReference type="EMBL" id="BGPR01106832">
    <property type="protein sequence ID" value="GBM77605.1"/>
    <property type="molecule type" value="Genomic_DNA"/>
</dbReference>
<reference evidence="1 2" key="1">
    <citation type="journal article" date="2019" name="Sci. Rep.">
        <title>Orb-weaving spider Araneus ventricosus genome elucidates the spidroin gene catalogue.</title>
        <authorList>
            <person name="Kono N."/>
            <person name="Nakamura H."/>
            <person name="Ohtoshi R."/>
            <person name="Moran D.A.P."/>
            <person name="Shinohara A."/>
            <person name="Yoshida Y."/>
            <person name="Fujiwara M."/>
            <person name="Mori M."/>
            <person name="Tomita M."/>
            <person name="Arakawa K."/>
        </authorList>
    </citation>
    <scope>NUCLEOTIDE SEQUENCE [LARGE SCALE GENOMIC DNA]</scope>
</reference>
<evidence type="ECO:0000313" key="2">
    <source>
        <dbReference type="Proteomes" id="UP000499080"/>
    </source>
</evidence>
<dbReference type="Proteomes" id="UP000499080">
    <property type="component" value="Unassembled WGS sequence"/>
</dbReference>
<keyword evidence="2" id="KW-1185">Reference proteome</keyword>
<protein>
    <submittedName>
        <fullName evidence="1">Uncharacterized protein</fullName>
    </submittedName>
</protein>
<organism evidence="1 2">
    <name type="scientific">Araneus ventricosus</name>
    <name type="common">Orbweaver spider</name>
    <name type="synonym">Epeira ventricosa</name>
    <dbReference type="NCBI Taxonomy" id="182803"/>
    <lineage>
        <taxon>Eukaryota</taxon>
        <taxon>Metazoa</taxon>
        <taxon>Ecdysozoa</taxon>
        <taxon>Arthropoda</taxon>
        <taxon>Chelicerata</taxon>
        <taxon>Arachnida</taxon>
        <taxon>Araneae</taxon>
        <taxon>Araneomorphae</taxon>
        <taxon>Entelegynae</taxon>
        <taxon>Araneoidea</taxon>
        <taxon>Araneidae</taxon>
        <taxon>Araneus</taxon>
    </lineage>
</organism>
<sequence>MHVTQVTGKIALLQISNANRQHFTSNNSNSTFRFRNTNSQKITNNDSNSTFSSAQLTDFPARTAEKTPKSFFKGVRTPKTSPTFGYLRLYTLARLVVTLHGIISCILHTSSPNRDIEKIIAFSAKFHFLPWSLKWSPRPYVEACPLMAFHTYPCKALFPNIRLTFLGSDFPCS</sequence>
<accession>A0A4Y2IIW1</accession>
<gene>
    <name evidence="1" type="ORF">AVEN_127513_1</name>
</gene>
<evidence type="ECO:0000313" key="1">
    <source>
        <dbReference type="EMBL" id="GBM77605.1"/>
    </source>
</evidence>
<dbReference type="AlphaFoldDB" id="A0A4Y2IIW1"/>
<name>A0A4Y2IIW1_ARAVE</name>
<comment type="caution">
    <text evidence="1">The sequence shown here is derived from an EMBL/GenBank/DDBJ whole genome shotgun (WGS) entry which is preliminary data.</text>
</comment>
<proteinExistence type="predicted"/>